<proteinExistence type="predicted"/>
<organism evidence="1">
    <name type="scientific">Arundo donax</name>
    <name type="common">Giant reed</name>
    <name type="synonym">Donax arundinaceus</name>
    <dbReference type="NCBI Taxonomy" id="35708"/>
    <lineage>
        <taxon>Eukaryota</taxon>
        <taxon>Viridiplantae</taxon>
        <taxon>Streptophyta</taxon>
        <taxon>Embryophyta</taxon>
        <taxon>Tracheophyta</taxon>
        <taxon>Spermatophyta</taxon>
        <taxon>Magnoliopsida</taxon>
        <taxon>Liliopsida</taxon>
        <taxon>Poales</taxon>
        <taxon>Poaceae</taxon>
        <taxon>PACMAD clade</taxon>
        <taxon>Arundinoideae</taxon>
        <taxon>Arundineae</taxon>
        <taxon>Arundo</taxon>
    </lineage>
</organism>
<reference evidence="1" key="1">
    <citation type="submission" date="2014-09" db="EMBL/GenBank/DDBJ databases">
        <authorList>
            <person name="Magalhaes I.L.F."/>
            <person name="Oliveira U."/>
            <person name="Santos F.R."/>
            <person name="Vidigal T.H.D.A."/>
            <person name="Brescovit A.D."/>
            <person name="Santos A.J."/>
        </authorList>
    </citation>
    <scope>NUCLEOTIDE SEQUENCE</scope>
    <source>
        <tissue evidence="1">Shoot tissue taken approximately 20 cm above the soil surface</tissue>
    </source>
</reference>
<evidence type="ECO:0000313" key="1">
    <source>
        <dbReference type="EMBL" id="JAD65733.1"/>
    </source>
</evidence>
<name>A0A0A9BU62_ARUDO</name>
<dbReference type="EMBL" id="GBRH01232162">
    <property type="protein sequence ID" value="JAD65733.1"/>
    <property type="molecule type" value="Transcribed_RNA"/>
</dbReference>
<reference evidence="1" key="2">
    <citation type="journal article" date="2015" name="Data Brief">
        <title>Shoot transcriptome of the giant reed, Arundo donax.</title>
        <authorList>
            <person name="Barrero R.A."/>
            <person name="Guerrero F.D."/>
            <person name="Moolhuijzen P."/>
            <person name="Goolsby J.A."/>
            <person name="Tidwell J."/>
            <person name="Bellgard S.E."/>
            <person name="Bellgard M.I."/>
        </authorList>
    </citation>
    <scope>NUCLEOTIDE SEQUENCE</scope>
    <source>
        <tissue evidence="1">Shoot tissue taken approximately 20 cm above the soil surface</tissue>
    </source>
</reference>
<accession>A0A0A9BU62</accession>
<protein>
    <submittedName>
        <fullName evidence="1">Uncharacterized protein</fullName>
    </submittedName>
</protein>
<dbReference type="AlphaFoldDB" id="A0A0A9BU62"/>
<sequence>MKLCKTRITVTQRQRAVYQMNQFLRGESQPGTSPSLQKKILTPAACEGG</sequence>